<dbReference type="GO" id="GO:0009252">
    <property type="term" value="P:peptidoglycan biosynthetic process"/>
    <property type="evidence" value="ECO:0007669"/>
    <property type="project" value="UniProtKB-UniRule"/>
</dbReference>
<keyword evidence="7 9" id="KW-0460">Magnesium</keyword>
<name>A0AAU8K934_9ACTN</name>
<dbReference type="InterPro" id="IPR000715">
    <property type="entry name" value="Glycosyl_transferase_4"/>
</dbReference>
<feature type="transmembrane region" description="Helical" evidence="7">
    <location>
        <begin position="69"/>
        <end position="88"/>
    </location>
</feature>
<proteinExistence type="inferred from homology"/>
<dbReference type="NCBIfam" id="TIGR00445">
    <property type="entry name" value="mraY"/>
    <property type="match status" value="1"/>
</dbReference>
<keyword evidence="7" id="KW-1003">Cell membrane</keyword>
<dbReference type="EMBL" id="CP159872">
    <property type="protein sequence ID" value="XCM83953.1"/>
    <property type="molecule type" value="Genomic_DNA"/>
</dbReference>
<feature type="transmembrane region" description="Helical" evidence="7">
    <location>
        <begin position="269"/>
        <end position="292"/>
    </location>
</feature>
<dbReference type="Pfam" id="PF00953">
    <property type="entry name" value="Glycos_transf_4"/>
    <property type="match status" value="1"/>
</dbReference>
<protein>
    <recommendedName>
        <fullName evidence="7 8">Phospho-N-acetylmuramoyl-pentapeptide-transferase</fullName>
        <ecNumber evidence="7 8">2.7.8.13</ecNumber>
    </recommendedName>
    <alternativeName>
        <fullName evidence="7">UDP-MurNAc-pentapeptide phosphotransferase</fullName>
    </alternativeName>
</protein>
<feature type="transmembrane region" description="Helical" evidence="7">
    <location>
        <begin position="43"/>
        <end position="63"/>
    </location>
</feature>
<reference evidence="10" key="1">
    <citation type="submission" date="2024-06" db="EMBL/GenBank/DDBJ databases">
        <title>The genome sequences of Kitasatospora sp. strain HUAS MG31.</title>
        <authorList>
            <person name="Mo P."/>
        </authorList>
    </citation>
    <scope>NUCLEOTIDE SEQUENCE</scope>
    <source>
        <strain evidence="10">HUAS MG31</strain>
    </source>
</reference>
<keyword evidence="3 7" id="KW-0808">Transferase</keyword>
<gene>
    <name evidence="7 10" type="primary">mraY</name>
    <name evidence="10" type="ORF">ABWK59_09810</name>
</gene>
<dbReference type="PROSITE" id="PS01348">
    <property type="entry name" value="MRAY_2"/>
    <property type="match status" value="1"/>
</dbReference>
<feature type="transmembrane region" description="Helical" evidence="7">
    <location>
        <begin position="176"/>
        <end position="195"/>
    </location>
</feature>
<evidence type="ECO:0000256" key="8">
    <source>
        <dbReference type="NCBIfam" id="TIGR00445"/>
    </source>
</evidence>
<feature type="transmembrane region" description="Helical" evidence="7">
    <location>
        <begin position="244"/>
        <end position="263"/>
    </location>
</feature>
<feature type="binding site" evidence="9">
    <location>
        <position position="169"/>
    </location>
    <ligand>
        <name>Mg(2+)</name>
        <dbReference type="ChEBI" id="CHEBI:18420"/>
    </ligand>
</feature>
<evidence type="ECO:0000256" key="7">
    <source>
        <dbReference type="HAMAP-Rule" id="MF_00038"/>
    </source>
</evidence>
<keyword evidence="5 7" id="KW-1133">Transmembrane helix</keyword>
<evidence type="ECO:0000256" key="6">
    <source>
        <dbReference type="ARBA" id="ARBA00023136"/>
    </source>
</evidence>
<comment type="pathway">
    <text evidence="7">Cell wall biogenesis; peptidoglycan biosynthesis.</text>
</comment>
<dbReference type="RefSeq" id="WP_354644892.1">
    <property type="nucleotide sequence ID" value="NZ_CP159872.1"/>
</dbReference>
<dbReference type="GO" id="GO:0071555">
    <property type="term" value="P:cell wall organization"/>
    <property type="evidence" value="ECO:0007669"/>
    <property type="project" value="UniProtKB-KW"/>
</dbReference>
<feature type="transmembrane region" description="Helical" evidence="7">
    <location>
        <begin position="313"/>
        <end position="342"/>
    </location>
</feature>
<evidence type="ECO:0000256" key="4">
    <source>
        <dbReference type="ARBA" id="ARBA00022692"/>
    </source>
</evidence>
<keyword evidence="7" id="KW-0132">Cell division</keyword>
<feature type="binding site" evidence="9">
    <location>
        <position position="248"/>
    </location>
    <ligand>
        <name>Mg(2+)</name>
        <dbReference type="ChEBI" id="CHEBI:18420"/>
    </ligand>
</feature>
<evidence type="ECO:0000313" key="10">
    <source>
        <dbReference type="EMBL" id="XCM83953.1"/>
    </source>
</evidence>
<dbReference type="PROSITE" id="PS01347">
    <property type="entry name" value="MRAY_1"/>
    <property type="match status" value="1"/>
</dbReference>
<dbReference type="InterPro" id="IPR003524">
    <property type="entry name" value="PNAcMuramoyl-5peptid_Trfase"/>
</dbReference>
<keyword evidence="7" id="KW-0131">Cell cycle</keyword>
<accession>A0AAU8K934</accession>
<comment type="catalytic activity">
    <reaction evidence="7">
        <text>UDP-N-acetyl-alpha-D-muramoyl-L-alanyl-gamma-D-glutamyl-meso-2,6-diaminopimeloyl-D-alanyl-D-alanine + di-trans,octa-cis-undecaprenyl phosphate = di-trans,octa-cis-undecaprenyl diphospho-N-acetyl-alpha-D-muramoyl-L-alanyl-D-glutamyl-meso-2,6-diaminopimeloyl-D-alanyl-D-alanine + UMP</text>
        <dbReference type="Rhea" id="RHEA:28386"/>
        <dbReference type="ChEBI" id="CHEBI:57865"/>
        <dbReference type="ChEBI" id="CHEBI:60392"/>
        <dbReference type="ChEBI" id="CHEBI:61386"/>
        <dbReference type="ChEBI" id="CHEBI:61387"/>
        <dbReference type="EC" id="2.7.8.13"/>
    </reaction>
</comment>
<keyword evidence="7" id="KW-0573">Peptidoglycan synthesis</keyword>
<dbReference type="CDD" id="cd06852">
    <property type="entry name" value="GT_MraY"/>
    <property type="match status" value="1"/>
</dbReference>
<comment type="similarity">
    <text evidence="2 7">Belongs to the glycosyltransferase 4 family. MraY subfamily.</text>
</comment>
<dbReference type="PANTHER" id="PTHR22926:SF5">
    <property type="entry name" value="PHOSPHO-N-ACETYLMURAMOYL-PENTAPEPTIDE-TRANSFERASE HOMOLOG"/>
    <property type="match status" value="1"/>
</dbReference>
<keyword evidence="7 9" id="KW-0479">Metal-binding</keyword>
<keyword evidence="4 7" id="KW-0812">Transmembrane</keyword>
<dbReference type="InterPro" id="IPR018480">
    <property type="entry name" value="PNAcMuramoyl-5peptid_Trfase_CS"/>
</dbReference>
<keyword evidence="7" id="KW-0133">Cell shape</keyword>
<comment type="subcellular location">
    <subcellularLocation>
        <location evidence="7">Cell membrane</location>
        <topology evidence="7">Multi-pass membrane protein</topology>
    </subcellularLocation>
    <subcellularLocation>
        <location evidence="1">Membrane</location>
        <topology evidence="1">Multi-pass membrane protein</topology>
    </subcellularLocation>
</comment>
<comment type="function">
    <text evidence="7">Catalyzes the initial step of the lipid cycle reactions in the biosynthesis of the cell wall peptidoglycan: transfers peptidoglycan precursor phospho-MurNAc-pentapeptide from UDP-MurNAc-pentapeptide onto the lipid carrier undecaprenyl phosphate, yielding undecaprenyl-pyrophosphoryl-MurNAc-pentapeptide, known as lipid I.</text>
</comment>
<evidence type="ECO:0000256" key="9">
    <source>
        <dbReference type="PIRSR" id="PIRSR600715-1"/>
    </source>
</evidence>
<dbReference type="KEGG" id="kcm:ABWK59_09810"/>
<evidence type="ECO:0000256" key="2">
    <source>
        <dbReference type="ARBA" id="ARBA00005583"/>
    </source>
</evidence>
<comment type="cofactor">
    <cofactor evidence="7 9">
        <name>Mg(2+)</name>
        <dbReference type="ChEBI" id="CHEBI:18420"/>
    </cofactor>
</comment>
<organism evidence="10">
    <name type="scientific">Kitasatospora camelliae</name>
    <dbReference type="NCBI Taxonomy" id="3156397"/>
    <lineage>
        <taxon>Bacteria</taxon>
        <taxon>Bacillati</taxon>
        <taxon>Actinomycetota</taxon>
        <taxon>Actinomycetes</taxon>
        <taxon>Kitasatosporales</taxon>
        <taxon>Streptomycetaceae</taxon>
        <taxon>Kitasatospora</taxon>
    </lineage>
</organism>
<sequence>MIGLVLSLLGTPALIKLLARHGYGQYIRDDGPKAHHSKKGTPTMGGIAFILATLISYALTKVITGQPPTASGLLVLFLTAGLGLVGFLDDYIKVVKRRSLGLRAKAKLAGQSLVGLGFAVLALQFPDNRDLTPASTKLSFVSDFGWSLGPVLFVMWAYFMIAAMSNGVNLTDGLDGLATGASVMVFGAYVFIGVWEHGQSCAYTITATAGCYEVRDPLDLAIVASALMGSCFGFLWWNTSPAKIFMGDTGSLALGGALAGLAICSRTEMLLALLGGLFVIITLSVIIQVGSFRMTGKRVFKMAPLQHHFELQGWSEVLIVVRFWIIQGLCVAVGLGLFYAGWVTS</sequence>
<evidence type="ECO:0000256" key="3">
    <source>
        <dbReference type="ARBA" id="ARBA00022679"/>
    </source>
</evidence>
<keyword evidence="7" id="KW-0961">Cell wall biogenesis/degradation</keyword>
<dbReference type="GO" id="GO:0008963">
    <property type="term" value="F:phospho-N-acetylmuramoyl-pentapeptide-transferase activity"/>
    <property type="evidence" value="ECO:0007669"/>
    <property type="project" value="UniProtKB-UniRule"/>
</dbReference>
<feature type="transmembrane region" description="Helical" evidence="7">
    <location>
        <begin position="108"/>
        <end position="125"/>
    </location>
</feature>
<dbReference type="EC" id="2.7.8.13" evidence="7 8"/>
<dbReference type="GO" id="GO:0046872">
    <property type="term" value="F:metal ion binding"/>
    <property type="evidence" value="ECO:0007669"/>
    <property type="project" value="UniProtKB-KW"/>
</dbReference>
<dbReference type="PANTHER" id="PTHR22926">
    <property type="entry name" value="PHOSPHO-N-ACETYLMURAMOYL-PENTAPEPTIDE-TRANSFERASE"/>
    <property type="match status" value="1"/>
</dbReference>
<evidence type="ECO:0000256" key="1">
    <source>
        <dbReference type="ARBA" id="ARBA00004141"/>
    </source>
</evidence>
<dbReference type="GO" id="GO:0008360">
    <property type="term" value="P:regulation of cell shape"/>
    <property type="evidence" value="ECO:0007669"/>
    <property type="project" value="UniProtKB-KW"/>
</dbReference>
<keyword evidence="6 7" id="KW-0472">Membrane</keyword>
<feature type="transmembrane region" description="Helical" evidence="7">
    <location>
        <begin position="220"/>
        <end position="237"/>
    </location>
</feature>
<dbReference type="HAMAP" id="MF_00038">
    <property type="entry name" value="MraY"/>
    <property type="match status" value="1"/>
</dbReference>
<feature type="transmembrane region" description="Helical" evidence="7">
    <location>
        <begin position="145"/>
        <end position="164"/>
    </location>
</feature>
<dbReference type="GO" id="GO:0005886">
    <property type="term" value="C:plasma membrane"/>
    <property type="evidence" value="ECO:0007669"/>
    <property type="project" value="UniProtKB-SubCell"/>
</dbReference>
<dbReference type="Pfam" id="PF10555">
    <property type="entry name" value="MraY_sig1"/>
    <property type="match status" value="1"/>
</dbReference>
<dbReference type="AlphaFoldDB" id="A0AAU8K934"/>
<dbReference type="GO" id="GO:0051301">
    <property type="term" value="P:cell division"/>
    <property type="evidence" value="ECO:0007669"/>
    <property type="project" value="UniProtKB-KW"/>
</dbReference>
<evidence type="ECO:0000256" key="5">
    <source>
        <dbReference type="ARBA" id="ARBA00022989"/>
    </source>
</evidence>